<dbReference type="SMART" id="SM00829">
    <property type="entry name" value="PKS_ER"/>
    <property type="match status" value="1"/>
</dbReference>
<dbReference type="InterPro" id="IPR020843">
    <property type="entry name" value="ER"/>
</dbReference>
<evidence type="ECO:0000313" key="3">
    <source>
        <dbReference type="EMBL" id="MBB3774905.1"/>
    </source>
</evidence>
<evidence type="ECO:0000313" key="4">
    <source>
        <dbReference type="EMBL" id="MXP37454.1"/>
    </source>
</evidence>
<dbReference type="InterPro" id="IPR013149">
    <property type="entry name" value="ADH-like_C"/>
</dbReference>
<dbReference type="SUPFAM" id="SSF50129">
    <property type="entry name" value="GroES-like"/>
    <property type="match status" value="1"/>
</dbReference>
<comment type="caution">
    <text evidence="4">The sequence shown here is derived from an EMBL/GenBank/DDBJ whole genome shotgun (WGS) entry which is preliminary data.</text>
</comment>
<dbReference type="Proteomes" id="UP000548685">
    <property type="component" value="Unassembled WGS sequence"/>
</dbReference>
<sequence>MQNRFWRIARRPEGTDFAAALELDEAPLAPLGTGEIRIRNSHLSMDAGTRMWLTDREDGYQPPLPLGIPMSGLVLGEVTESHADGFAPGDLVRAFGQWADVSTVDAVMSGAIVLDPTVTDRRAWFGPLGMNGWTALWGVEQTGAAKPGERVLVSAAAGATGILAVQVAKLLGCEAWGIAGGAAKCAYLTDELGIAGAVDYKAADVGGQLDAAGGFDIYFDNVGGDLLDQVLTRMNHYGRIAVCGLLADYTGGGRTSPREFDQVLMRRLRIEGFFSPDFMHEGPALTRRLRDWTEAGALVMPYDVTQGLENTLSAYAKLFTGGNIGKVIVELEA</sequence>
<feature type="domain" description="Enoyl reductase (ER)" evidence="2">
    <location>
        <begin position="18"/>
        <end position="329"/>
    </location>
</feature>
<dbReference type="CDD" id="cd05288">
    <property type="entry name" value="PGDH"/>
    <property type="match status" value="1"/>
</dbReference>
<dbReference type="InterPro" id="IPR041694">
    <property type="entry name" value="ADH_N_2"/>
</dbReference>
<dbReference type="Proteomes" id="UP000430021">
    <property type="component" value="Unassembled WGS sequence"/>
</dbReference>
<dbReference type="SUPFAM" id="SSF51735">
    <property type="entry name" value="NAD(P)-binding Rossmann-fold domains"/>
    <property type="match status" value="1"/>
</dbReference>
<protein>
    <submittedName>
        <fullName evidence="4">Zinc-binding dehydrogenase</fullName>
    </submittedName>
</protein>
<dbReference type="Gene3D" id="3.40.50.720">
    <property type="entry name" value="NAD(P)-binding Rossmann-like Domain"/>
    <property type="match status" value="1"/>
</dbReference>
<keyword evidence="1" id="KW-0560">Oxidoreductase</keyword>
<dbReference type="PANTHER" id="PTHR43205:SF7">
    <property type="entry name" value="PROSTAGLANDIN REDUCTASE 1"/>
    <property type="match status" value="1"/>
</dbReference>
<dbReference type="OrthoDB" id="9805663at2"/>
<gene>
    <name evidence="3" type="ORF">FHS52_000848</name>
    <name evidence="4" type="ORF">GRI59_02355</name>
</gene>
<dbReference type="InterPro" id="IPR011032">
    <property type="entry name" value="GroES-like_sf"/>
</dbReference>
<reference evidence="4 5" key="1">
    <citation type="submission" date="2019-12" db="EMBL/GenBank/DDBJ databases">
        <title>Genomic-based taxomic classification of the family Erythrobacteraceae.</title>
        <authorList>
            <person name="Xu L."/>
        </authorList>
    </citation>
    <scope>NUCLEOTIDE SEQUENCE [LARGE SCALE GENOMIC DNA]</scope>
    <source>
        <strain evidence="4 5">JCM 10282</strain>
    </source>
</reference>
<name>A0A6I4UI10_9SPHN</name>
<dbReference type="InterPro" id="IPR036291">
    <property type="entry name" value="NAD(P)-bd_dom_sf"/>
</dbReference>
<dbReference type="PANTHER" id="PTHR43205">
    <property type="entry name" value="PROSTAGLANDIN REDUCTASE"/>
    <property type="match status" value="1"/>
</dbReference>
<evidence type="ECO:0000256" key="1">
    <source>
        <dbReference type="ARBA" id="ARBA00023002"/>
    </source>
</evidence>
<dbReference type="Pfam" id="PF16884">
    <property type="entry name" value="ADH_N_2"/>
    <property type="match status" value="1"/>
</dbReference>
<dbReference type="Pfam" id="PF00107">
    <property type="entry name" value="ADH_zinc_N"/>
    <property type="match status" value="1"/>
</dbReference>
<reference evidence="3 6" key="2">
    <citation type="submission" date="2020-08" db="EMBL/GenBank/DDBJ databases">
        <title>Genomic Encyclopedia of Type Strains, Phase IV (KMG-IV): sequencing the most valuable type-strain genomes for metagenomic binning, comparative biology and taxonomic classification.</title>
        <authorList>
            <person name="Goeker M."/>
        </authorList>
    </citation>
    <scope>NUCLEOTIDE SEQUENCE [LARGE SCALE GENOMIC DNA]</scope>
    <source>
        <strain evidence="3 6">DSM 8510</strain>
    </source>
</reference>
<dbReference type="Gene3D" id="3.90.180.10">
    <property type="entry name" value="Medium-chain alcohol dehydrogenases, catalytic domain"/>
    <property type="match status" value="1"/>
</dbReference>
<dbReference type="InterPro" id="IPR045010">
    <property type="entry name" value="MDR_fam"/>
</dbReference>
<dbReference type="GO" id="GO:0016628">
    <property type="term" value="F:oxidoreductase activity, acting on the CH-CH group of donors, NAD or NADP as acceptor"/>
    <property type="evidence" value="ECO:0007669"/>
    <property type="project" value="InterPro"/>
</dbReference>
<evidence type="ECO:0000313" key="5">
    <source>
        <dbReference type="Proteomes" id="UP000430021"/>
    </source>
</evidence>
<dbReference type="AlphaFoldDB" id="A0A6I4UI10"/>
<evidence type="ECO:0000313" key="6">
    <source>
        <dbReference type="Proteomes" id="UP000548685"/>
    </source>
</evidence>
<dbReference type="EMBL" id="WTYB01000001">
    <property type="protein sequence ID" value="MXP37454.1"/>
    <property type="molecule type" value="Genomic_DNA"/>
</dbReference>
<proteinExistence type="predicted"/>
<dbReference type="FunFam" id="3.40.50.720:FF:000121">
    <property type="entry name" value="Prostaglandin reductase 2"/>
    <property type="match status" value="1"/>
</dbReference>
<dbReference type="RefSeq" id="WP_160759588.1">
    <property type="nucleotide sequence ID" value="NZ_BAAADZ010000002.1"/>
</dbReference>
<organism evidence="4 5">
    <name type="scientific">Erythrobacter ramosus</name>
    <dbReference type="NCBI Taxonomy" id="35811"/>
    <lineage>
        <taxon>Bacteria</taxon>
        <taxon>Pseudomonadati</taxon>
        <taxon>Pseudomonadota</taxon>
        <taxon>Alphaproteobacteria</taxon>
        <taxon>Sphingomonadales</taxon>
        <taxon>Erythrobacteraceae</taxon>
        <taxon>Erythrobacter/Porphyrobacter group</taxon>
        <taxon>Erythrobacter</taxon>
    </lineage>
</organism>
<keyword evidence="6" id="KW-1185">Reference proteome</keyword>
<dbReference type="EMBL" id="JACICE010000001">
    <property type="protein sequence ID" value="MBB3774905.1"/>
    <property type="molecule type" value="Genomic_DNA"/>
</dbReference>
<accession>A0A6I4UI10</accession>
<evidence type="ECO:0000259" key="2">
    <source>
        <dbReference type="SMART" id="SM00829"/>
    </source>
</evidence>